<dbReference type="EnsemblMetazoa" id="RPRC003218-RA">
    <property type="protein sequence ID" value="RPRC003218-PA"/>
    <property type="gene ID" value="RPRC003218"/>
</dbReference>
<dbReference type="InterPro" id="IPR002376">
    <property type="entry name" value="Formyl_transf_N"/>
</dbReference>
<dbReference type="InterPro" id="IPR004607">
    <property type="entry name" value="GART"/>
</dbReference>
<evidence type="ECO:0000256" key="4">
    <source>
        <dbReference type="ARBA" id="ARBA00022755"/>
    </source>
</evidence>
<comment type="similarity">
    <text evidence="5">Belongs to the GART family.</text>
</comment>
<dbReference type="CDD" id="cd08645">
    <property type="entry name" value="FMT_core_GART"/>
    <property type="match status" value="1"/>
</dbReference>
<dbReference type="InterPro" id="IPR001555">
    <property type="entry name" value="GART_AS"/>
</dbReference>
<evidence type="ECO:0000256" key="7">
    <source>
        <dbReference type="ARBA" id="ARBA00041682"/>
    </source>
</evidence>
<evidence type="ECO:0000256" key="5">
    <source>
        <dbReference type="ARBA" id="ARBA00038440"/>
    </source>
</evidence>
<dbReference type="VEuPathDB" id="VectorBase:RPRC003218"/>
<name>T1HGP5_RHOPR</name>
<protein>
    <recommendedName>
        <fullName evidence="2">phosphoribosylglycinamide formyltransferase 1</fullName>
        <ecNumber evidence="2">2.1.2.2</ecNumber>
    </recommendedName>
    <alternativeName>
        <fullName evidence="7">5'-phosphoribosylglycinamide transformylase</fullName>
    </alternativeName>
    <alternativeName>
        <fullName evidence="6">GAR transformylase</fullName>
    </alternativeName>
</protein>
<evidence type="ECO:0000259" key="9">
    <source>
        <dbReference type="Pfam" id="PF00551"/>
    </source>
</evidence>
<accession>T1HGP5</accession>
<organism evidence="10 11">
    <name type="scientific">Rhodnius prolixus</name>
    <name type="common">Triatomid bug</name>
    <dbReference type="NCBI Taxonomy" id="13249"/>
    <lineage>
        <taxon>Eukaryota</taxon>
        <taxon>Metazoa</taxon>
        <taxon>Ecdysozoa</taxon>
        <taxon>Arthropoda</taxon>
        <taxon>Hexapoda</taxon>
        <taxon>Insecta</taxon>
        <taxon>Pterygota</taxon>
        <taxon>Neoptera</taxon>
        <taxon>Paraneoptera</taxon>
        <taxon>Hemiptera</taxon>
        <taxon>Heteroptera</taxon>
        <taxon>Panheteroptera</taxon>
        <taxon>Cimicomorpha</taxon>
        <taxon>Reduviidae</taxon>
        <taxon>Triatominae</taxon>
        <taxon>Rhodnius</taxon>
    </lineage>
</organism>
<dbReference type="STRING" id="13249.T1HGP5"/>
<dbReference type="PANTHER" id="PTHR43369:SF2">
    <property type="entry name" value="PHOSPHORIBOSYLGLYCINAMIDE FORMYLTRANSFERASE"/>
    <property type="match status" value="1"/>
</dbReference>
<dbReference type="AlphaFoldDB" id="T1HGP5"/>
<dbReference type="HOGENOM" id="CLU_038395_1_0_1"/>
<dbReference type="EC" id="2.1.2.2" evidence="2"/>
<sequence length="231" mass="25369">MEDVAIIDNIASGNIDGEIVVVISNKPNVMGIKRAQKAGIPVRVIQHVDYKTREEFEEELTRELEEKMAEIVVLAGFMRILTDHFVRHWRGKLINIHPTLLPSFKGTNGWKQAIDAGVRVSGCTVHFVEVEVDGGAIITQEVVTIKVGETVESLQAKTGKAEQKALPRAVQLLCSEKCHLDLNAGKVVTIEVGETVESLPAKTGKAEQKALPRAVQLFCSEKCHLDLNVVC</sequence>
<keyword evidence="3" id="KW-0808">Transferase</keyword>
<dbReference type="Proteomes" id="UP000015103">
    <property type="component" value="Unassembled WGS sequence"/>
</dbReference>
<evidence type="ECO:0000313" key="10">
    <source>
        <dbReference type="EnsemblMetazoa" id="RPRC003218-PA"/>
    </source>
</evidence>
<evidence type="ECO:0000313" key="11">
    <source>
        <dbReference type="Proteomes" id="UP000015103"/>
    </source>
</evidence>
<dbReference type="NCBIfam" id="TIGR00639">
    <property type="entry name" value="PurN"/>
    <property type="match status" value="1"/>
</dbReference>
<evidence type="ECO:0000256" key="1">
    <source>
        <dbReference type="ARBA" id="ARBA00005054"/>
    </source>
</evidence>
<evidence type="ECO:0000256" key="2">
    <source>
        <dbReference type="ARBA" id="ARBA00012254"/>
    </source>
</evidence>
<dbReference type="InterPro" id="IPR036477">
    <property type="entry name" value="Formyl_transf_N_sf"/>
</dbReference>
<dbReference type="GO" id="GO:0006189">
    <property type="term" value="P:'de novo' IMP biosynthetic process"/>
    <property type="evidence" value="ECO:0007669"/>
    <property type="project" value="UniProtKB-UniPathway"/>
</dbReference>
<dbReference type="EMBL" id="ACPB03022821">
    <property type="status" value="NOT_ANNOTATED_CDS"/>
    <property type="molecule type" value="Genomic_DNA"/>
</dbReference>
<comment type="catalytic activity">
    <reaction evidence="8">
        <text>N(1)-(5-phospho-beta-D-ribosyl)glycinamide + (6R)-10-formyltetrahydrofolate = N(2)-formyl-N(1)-(5-phospho-beta-D-ribosyl)glycinamide + (6S)-5,6,7,8-tetrahydrofolate + H(+)</text>
        <dbReference type="Rhea" id="RHEA:15053"/>
        <dbReference type="ChEBI" id="CHEBI:15378"/>
        <dbReference type="ChEBI" id="CHEBI:57453"/>
        <dbReference type="ChEBI" id="CHEBI:143788"/>
        <dbReference type="ChEBI" id="CHEBI:147286"/>
        <dbReference type="ChEBI" id="CHEBI:195366"/>
        <dbReference type="EC" id="2.1.2.2"/>
    </reaction>
</comment>
<proteinExistence type="inferred from homology"/>
<dbReference type="EMBL" id="ACPB03022822">
    <property type="status" value="NOT_ANNOTATED_CDS"/>
    <property type="molecule type" value="Genomic_DNA"/>
</dbReference>
<dbReference type="UniPathway" id="UPA00074">
    <property type="reaction ID" value="UER00126"/>
</dbReference>
<reference evidence="10" key="1">
    <citation type="submission" date="2015-05" db="UniProtKB">
        <authorList>
            <consortium name="EnsemblMetazoa"/>
        </authorList>
    </citation>
    <scope>IDENTIFICATION</scope>
</reference>
<dbReference type="GO" id="GO:0005737">
    <property type="term" value="C:cytoplasm"/>
    <property type="evidence" value="ECO:0007669"/>
    <property type="project" value="TreeGrafter"/>
</dbReference>
<dbReference type="GO" id="GO:0004644">
    <property type="term" value="F:phosphoribosylglycinamide formyltransferase activity"/>
    <property type="evidence" value="ECO:0007669"/>
    <property type="project" value="UniProtKB-EC"/>
</dbReference>
<evidence type="ECO:0000256" key="3">
    <source>
        <dbReference type="ARBA" id="ARBA00022679"/>
    </source>
</evidence>
<dbReference type="Pfam" id="PF00551">
    <property type="entry name" value="Formyl_trans_N"/>
    <property type="match status" value="1"/>
</dbReference>
<evidence type="ECO:0000256" key="8">
    <source>
        <dbReference type="ARBA" id="ARBA00047664"/>
    </source>
</evidence>
<dbReference type="eggNOG" id="KOG3076">
    <property type="taxonomic scope" value="Eukaryota"/>
</dbReference>
<keyword evidence="4" id="KW-0658">Purine biosynthesis</keyword>
<feature type="domain" description="Formyl transferase N-terminal" evidence="9">
    <location>
        <begin position="5"/>
        <end position="170"/>
    </location>
</feature>
<comment type="pathway">
    <text evidence="1">Purine metabolism; IMP biosynthesis via de novo pathway; N(2)-formyl-N(1)-(5-phospho-D-ribosyl)glycinamide from N(1)-(5-phospho-D-ribosyl)glycinamide (10-formyl THF route): step 1/1.</text>
</comment>
<dbReference type="Gene3D" id="3.40.50.170">
    <property type="entry name" value="Formyl transferase, N-terminal domain"/>
    <property type="match status" value="1"/>
</dbReference>
<dbReference type="PROSITE" id="PS00373">
    <property type="entry name" value="GART"/>
    <property type="match status" value="1"/>
</dbReference>
<keyword evidence="11" id="KW-1185">Reference proteome</keyword>
<dbReference type="OMA" id="HYVDEGM"/>
<evidence type="ECO:0000256" key="6">
    <source>
        <dbReference type="ARBA" id="ARBA00041324"/>
    </source>
</evidence>
<dbReference type="InParanoid" id="T1HGP5"/>
<dbReference type="PANTHER" id="PTHR43369">
    <property type="entry name" value="PHOSPHORIBOSYLGLYCINAMIDE FORMYLTRANSFERASE"/>
    <property type="match status" value="1"/>
</dbReference>
<dbReference type="SUPFAM" id="SSF53328">
    <property type="entry name" value="Formyltransferase"/>
    <property type="match status" value="1"/>
</dbReference>
<dbReference type="HAMAP" id="MF_01930">
    <property type="entry name" value="PurN"/>
    <property type="match status" value="1"/>
</dbReference>